<name>A0A1M6X1Z9_9BACT</name>
<dbReference type="HAMAP" id="MF_01310">
    <property type="entry name" value="Ribosomal_uS11"/>
    <property type="match status" value="1"/>
</dbReference>
<gene>
    <name evidence="6" type="primary">rpsK</name>
    <name evidence="9" type="ORF">SAMN02745108_01950</name>
    <name evidence="8" type="ORF">SAMN05720469_12831</name>
</gene>
<dbReference type="SUPFAM" id="SSF53137">
    <property type="entry name" value="Translational machinery components"/>
    <property type="match status" value="1"/>
</dbReference>
<comment type="subunit">
    <text evidence="6">Part of the 30S ribosomal subunit. Interacts with proteins S7 and S18. Binds to IF-3.</text>
</comment>
<dbReference type="InterPro" id="IPR036967">
    <property type="entry name" value="Ribosomal_uS11_sf"/>
</dbReference>
<evidence type="ECO:0000313" key="10">
    <source>
        <dbReference type="Proteomes" id="UP000184275"/>
    </source>
</evidence>
<evidence type="ECO:0000256" key="2">
    <source>
        <dbReference type="ARBA" id="ARBA00022730"/>
    </source>
</evidence>
<dbReference type="FunFam" id="3.30.420.80:FF:000010">
    <property type="entry name" value="30S ribosomal protein S11"/>
    <property type="match status" value="1"/>
</dbReference>
<dbReference type="NCBIfam" id="NF003698">
    <property type="entry name" value="PRK05309.1"/>
    <property type="match status" value="1"/>
</dbReference>
<dbReference type="GO" id="GO:1990904">
    <property type="term" value="C:ribonucleoprotein complex"/>
    <property type="evidence" value="ECO:0007669"/>
    <property type="project" value="UniProtKB-KW"/>
</dbReference>
<feature type="region of interest" description="Disordered" evidence="7">
    <location>
        <begin position="1"/>
        <end position="25"/>
    </location>
</feature>
<protein>
    <recommendedName>
        <fullName evidence="6">Small ribosomal subunit protein uS11</fullName>
    </recommendedName>
</protein>
<dbReference type="Pfam" id="PF00411">
    <property type="entry name" value="Ribosomal_S11"/>
    <property type="match status" value="1"/>
</dbReference>
<dbReference type="GO" id="GO:0019843">
    <property type="term" value="F:rRNA binding"/>
    <property type="evidence" value="ECO:0007669"/>
    <property type="project" value="UniProtKB-UniRule"/>
</dbReference>
<evidence type="ECO:0000313" key="8">
    <source>
        <dbReference type="EMBL" id="SHK99978.1"/>
    </source>
</evidence>
<dbReference type="EMBL" id="FUWU01000035">
    <property type="protein sequence ID" value="SJZ91374.1"/>
    <property type="molecule type" value="Genomic_DNA"/>
</dbReference>
<dbReference type="InterPro" id="IPR001971">
    <property type="entry name" value="Ribosomal_uS11"/>
</dbReference>
<evidence type="ECO:0000256" key="1">
    <source>
        <dbReference type="ARBA" id="ARBA00006194"/>
    </source>
</evidence>
<sequence length="145" mass="15099">MADEEVKETAPAAAEAAAPAEEKVKKGKKRVDVQGIACVNASFNNTIVSITDAHGNVVAWGSPGNSGFKGSRKSTPFAAQLAAEAAAHKAYDLGIRKVDVRVKGAGGGRESAVRAIKNVGIEVLTIRDVTGVPHNGCRPKKKRKV</sequence>
<reference evidence="10" key="1">
    <citation type="submission" date="2016-11" db="EMBL/GenBank/DDBJ databases">
        <authorList>
            <person name="Varghese N."/>
            <person name="Submissions S."/>
        </authorList>
    </citation>
    <scope>NUCLEOTIDE SEQUENCE [LARGE SCALE GENOMIC DNA]</scope>
    <source>
        <strain evidence="10">UWOS</strain>
    </source>
</reference>
<proteinExistence type="inferred from homology"/>
<reference evidence="8" key="2">
    <citation type="submission" date="2016-11" db="EMBL/GenBank/DDBJ databases">
        <authorList>
            <person name="Jaros S."/>
            <person name="Januszkiewicz K."/>
            <person name="Wedrychowicz H."/>
        </authorList>
    </citation>
    <scope>NUCLEOTIDE SEQUENCE [LARGE SCALE GENOMIC DNA]</scope>
    <source>
        <strain evidence="8">UWOS</strain>
    </source>
</reference>
<dbReference type="Proteomes" id="UP000190449">
    <property type="component" value="Unassembled WGS sequence"/>
</dbReference>
<feature type="compositionally biased region" description="Low complexity" evidence="7">
    <location>
        <begin position="9"/>
        <end position="19"/>
    </location>
</feature>
<keyword evidence="3 6" id="KW-0694">RNA-binding</keyword>
<comment type="function">
    <text evidence="6">Located on the platform of the 30S subunit, it bridges several disparate RNA helices of the 16S rRNA. Forms part of the Shine-Dalgarno cleft in the 70S ribosome.</text>
</comment>
<dbReference type="RefSeq" id="WP_073305484.1">
    <property type="nucleotide sequence ID" value="NZ_FRAW01000028.1"/>
</dbReference>
<evidence type="ECO:0000256" key="4">
    <source>
        <dbReference type="ARBA" id="ARBA00022980"/>
    </source>
</evidence>
<dbReference type="InterPro" id="IPR019981">
    <property type="entry name" value="Ribosomal_uS11_bac-type"/>
</dbReference>
<keyword evidence="5 6" id="KW-0687">Ribonucleoprotein</keyword>
<dbReference type="Gene3D" id="3.30.420.80">
    <property type="entry name" value="Ribosomal protein S11"/>
    <property type="match status" value="1"/>
</dbReference>
<organism evidence="8 10">
    <name type="scientific">Fibrobacter intestinalis</name>
    <dbReference type="NCBI Taxonomy" id="28122"/>
    <lineage>
        <taxon>Bacteria</taxon>
        <taxon>Pseudomonadati</taxon>
        <taxon>Fibrobacterota</taxon>
        <taxon>Fibrobacteria</taxon>
        <taxon>Fibrobacterales</taxon>
        <taxon>Fibrobacteraceae</taxon>
        <taxon>Fibrobacter</taxon>
    </lineage>
</organism>
<evidence type="ECO:0000313" key="9">
    <source>
        <dbReference type="EMBL" id="SJZ91374.1"/>
    </source>
</evidence>
<dbReference type="AlphaFoldDB" id="A0A1M6X1Z9"/>
<keyword evidence="2 6" id="KW-0699">rRNA-binding</keyword>
<dbReference type="GO" id="GO:0006412">
    <property type="term" value="P:translation"/>
    <property type="evidence" value="ECO:0007669"/>
    <property type="project" value="UniProtKB-UniRule"/>
</dbReference>
<dbReference type="GO" id="GO:0005840">
    <property type="term" value="C:ribosome"/>
    <property type="evidence" value="ECO:0007669"/>
    <property type="project" value="UniProtKB-KW"/>
</dbReference>
<reference evidence="9 11" key="3">
    <citation type="submission" date="2017-02" db="EMBL/GenBank/DDBJ databases">
        <authorList>
            <person name="Peterson S.W."/>
        </authorList>
    </citation>
    <scope>NUCLEOTIDE SEQUENCE [LARGE SCALE GENOMIC DNA]</scope>
    <source>
        <strain evidence="9 11">ATCC 43854</strain>
    </source>
</reference>
<accession>A0A1M6X1Z9</accession>
<evidence type="ECO:0000256" key="6">
    <source>
        <dbReference type="HAMAP-Rule" id="MF_01310"/>
    </source>
</evidence>
<dbReference type="PANTHER" id="PTHR11759">
    <property type="entry name" value="40S RIBOSOMAL PROTEIN S14/30S RIBOSOMAL PROTEIN S11"/>
    <property type="match status" value="1"/>
</dbReference>
<evidence type="ECO:0000256" key="7">
    <source>
        <dbReference type="SAM" id="MobiDB-lite"/>
    </source>
</evidence>
<keyword evidence="10" id="KW-1185">Reference proteome</keyword>
<comment type="similarity">
    <text evidence="1 6">Belongs to the universal ribosomal protein uS11 family.</text>
</comment>
<accession>A0A1T4PIJ7</accession>
<dbReference type="NCBIfam" id="TIGR03632">
    <property type="entry name" value="uS11_bact"/>
    <property type="match status" value="1"/>
</dbReference>
<evidence type="ECO:0000313" key="11">
    <source>
        <dbReference type="Proteomes" id="UP000190449"/>
    </source>
</evidence>
<dbReference type="EMBL" id="FRAW01000028">
    <property type="protein sequence ID" value="SHK99978.1"/>
    <property type="molecule type" value="Genomic_DNA"/>
</dbReference>
<dbReference type="STRING" id="28122.SAMN02745108_01950"/>
<dbReference type="Proteomes" id="UP000184275">
    <property type="component" value="Unassembled WGS sequence"/>
</dbReference>
<dbReference type="GO" id="GO:0003735">
    <property type="term" value="F:structural constituent of ribosome"/>
    <property type="evidence" value="ECO:0007669"/>
    <property type="project" value="InterPro"/>
</dbReference>
<keyword evidence="4 6" id="KW-0689">Ribosomal protein</keyword>
<dbReference type="PIRSF" id="PIRSF002131">
    <property type="entry name" value="Ribosomal_S11"/>
    <property type="match status" value="1"/>
</dbReference>
<evidence type="ECO:0000256" key="3">
    <source>
        <dbReference type="ARBA" id="ARBA00022884"/>
    </source>
</evidence>
<evidence type="ECO:0000256" key="5">
    <source>
        <dbReference type="ARBA" id="ARBA00023274"/>
    </source>
</evidence>